<comment type="caution">
    <text evidence="1">The sequence shown here is derived from an EMBL/GenBank/DDBJ whole genome shotgun (WGS) entry which is preliminary data.</text>
</comment>
<dbReference type="Proteomes" id="UP000249130">
    <property type="component" value="Unassembled WGS sequence"/>
</dbReference>
<sequence length="170" mass="18851">MVPSCIDEGRMFFKRTSKTSAAVIDAYHAAGPGLLGPEDALAHAAYMHFAQDAYRRHRVGDHRDLPRRVMRDLALVLVLVQDDRPSFDRMLVMAGISFDDILDLRRRAARRPELVEEVRHAMRTALVEARDARRAMRSAALAATAAAAATPLHDPLEEFLLAPEAARLAA</sequence>
<organism evidence="1 2">
    <name type="scientific">Rhodoplanes roseus</name>
    <dbReference type="NCBI Taxonomy" id="29409"/>
    <lineage>
        <taxon>Bacteria</taxon>
        <taxon>Pseudomonadati</taxon>
        <taxon>Pseudomonadota</taxon>
        <taxon>Alphaproteobacteria</taxon>
        <taxon>Hyphomicrobiales</taxon>
        <taxon>Nitrobacteraceae</taxon>
        <taxon>Rhodoplanes</taxon>
    </lineage>
</organism>
<name>A0A327KZF6_9BRAD</name>
<dbReference type="AlphaFoldDB" id="A0A327KZF6"/>
<protein>
    <submittedName>
        <fullName evidence="1">Uncharacterized protein</fullName>
    </submittedName>
</protein>
<accession>A0A327KZF6</accession>
<dbReference type="EMBL" id="NPEX01000088">
    <property type="protein sequence ID" value="RAI43444.1"/>
    <property type="molecule type" value="Genomic_DNA"/>
</dbReference>
<keyword evidence="2" id="KW-1185">Reference proteome</keyword>
<proteinExistence type="predicted"/>
<gene>
    <name evidence="1" type="ORF">CH341_14235</name>
</gene>
<reference evidence="1 2" key="1">
    <citation type="submission" date="2017-07" db="EMBL/GenBank/DDBJ databases">
        <title>Draft Genome Sequences of Select Purple Nonsulfur Bacteria.</title>
        <authorList>
            <person name="Lasarre B."/>
            <person name="Mckinlay J.B."/>
        </authorList>
    </citation>
    <scope>NUCLEOTIDE SEQUENCE [LARGE SCALE GENOMIC DNA]</scope>
    <source>
        <strain evidence="1 2">DSM 5909</strain>
    </source>
</reference>
<evidence type="ECO:0000313" key="2">
    <source>
        <dbReference type="Proteomes" id="UP000249130"/>
    </source>
</evidence>
<evidence type="ECO:0000313" key="1">
    <source>
        <dbReference type="EMBL" id="RAI43444.1"/>
    </source>
</evidence>